<dbReference type="SUPFAM" id="SSF53218">
    <property type="entry name" value="Molybdenum cofactor biosynthesis proteins"/>
    <property type="match status" value="1"/>
</dbReference>
<feature type="domain" description="MoaB/Mog" evidence="1">
    <location>
        <begin position="10"/>
        <end position="192"/>
    </location>
</feature>
<dbReference type="PANTHER" id="PTHR13939:SF0">
    <property type="entry name" value="NMN AMIDOHYDROLASE-LIKE PROTEIN YFAY"/>
    <property type="match status" value="1"/>
</dbReference>
<dbReference type="InterPro" id="IPR050101">
    <property type="entry name" value="CinA"/>
</dbReference>
<dbReference type="AlphaFoldDB" id="A0A1S1NR79"/>
<protein>
    <submittedName>
        <fullName evidence="3">Competence-damage inducible protein</fullName>
    </submittedName>
</protein>
<proteinExistence type="predicted"/>
<evidence type="ECO:0000313" key="2">
    <source>
        <dbReference type="EMBL" id="OHV06945.1"/>
    </source>
</evidence>
<keyword evidence="4" id="KW-1185">Reference proteome</keyword>
<dbReference type="InterPro" id="IPR001453">
    <property type="entry name" value="MoaB/Mog_dom"/>
</dbReference>
<dbReference type="EMBL" id="MLQM01000001">
    <property type="protein sequence ID" value="OHV06945.1"/>
    <property type="molecule type" value="Genomic_DNA"/>
</dbReference>
<dbReference type="EMBL" id="PPEA01000254">
    <property type="protein sequence ID" value="PQM48034.1"/>
    <property type="molecule type" value="Genomic_DNA"/>
</dbReference>
<sequence length="285" mass="30246">MTGVPRVRARIVVVGDEVLDGFVADENARWLTWRLRSAGIALDRIAIVPDDIEAIAAEVRAGLVAPRPSIVLTAGGVGGTHDDVTYEAVALAVGVPLAIAPELATPLREPIKWTASTGYRLDAQAVAGMMRIATVPEGSAVRLLHRWLTGVHFEIDGGPTAKSGTAVIMLPGPPGHLRTVVNELVIPEVLGGERSPLAVAEVPHEYPETVLIGHLGRIRSRHSEVKVGSYPGKPMLVRFVGEPEDVARAAAELRSVLADIATDPATAIVRDAWQRSPAWTAAQGR</sequence>
<dbReference type="Gene3D" id="3.40.980.10">
    <property type="entry name" value="MoaB/Mog-like domain"/>
    <property type="match status" value="1"/>
</dbReference>
<dbReference type="InterPro" id="IPR036425">
    <property type="entry name" value="MoaB/Mog-like_dom_sf"/>
</dbReference>
<dbReference type="Proteomes" id="UP000179734">
    <property type="component" value="Unassembled WGS sequence"/>
</dbReference>
<reference evidence="2 4" key="1">
    <citation type="submission" date="2016-10" db="EMBL/GenBank/DDBJ databases">
        <title>Genome sequence of Mycobacterium talmonii.</title>
        <authorList>
            <person name="Greninger A.L."/>
            <person name="Elliott B."/>
            <person name="Vasireddy S."/>
            <person name="Vasireddy R."/>
        </authorList>
    </citation>
    <scope>NUCLEOTIDE SEQUENCE [LARGE SCALE GENOMIC DNA]</scope>
    <source>
        <strain evidence="2">MO-5499</strain>
        <strain evidence="4">NE-TNMC-100812</strain>
    </source>
</reference>
<dbReference type="RefSeq" id="WP_071019448.1">
    <property type="nucleotide sequence ID" value="NZ_MLQM01000001.1"/>
</dbReference>
<evidence type="ECO:0000313" key="3">
    <source>
        <dbReference type="EMBL" id="PQM48034.1"/>
    </source>
</evidence>
<evidence type="ECO:0000313" key="5">
    <source>
        <dbReference type="Proteomes" id="UP000238296"/>
    </source>
</evidence>
<evidence type="ECO:0000259" key="1">
    <source>
        <dbReference type="SMART" id="SM00852"/>
    </source>
</evidence>
<comment type="caution">
    <text evidence="2">The sequence shown here is derived from an EMBL/GenBank/DDBJ whole genome shotgun (WGS) entry which is preliminary data.</text>
</comment>
<name>A0A1S1NR79_9MYCO</name>
<reference evidence="3" key="3">
    <citation type="submission" date="2018-01" db="EMBL/GenBank/DDBJ databases">
        <authorList>
            <person name="Gaut B.S."/>
            <person name="Morton B.R."/>
            <person name="Clegg M.T."/>
            <person name="Duvall M.R."/>
        </authorList>
    </citation>
    <scope>NUCLEOTIDE SEQUENCE</scope>
    <source>
        <strain evidence="3">ATCC BAA-2683</strain>
    </source>
</reference>
<evidence type="ECO:0000313" key="4">
    <source>
        <dbReference type="Proteomes" id="UP000179734"/>
    </source>
</evidence>
<gene>
    <name evidence="3" type="primary">cinA_4</name>
    <name evidence="2" type="ORF">BKN37_00475</name>
    <name evidence="3" type="ORF">C1Y40_01857</name>
</gene>
<organism evidence="2 4">
    <name type="scientific">Mycobacterium talmoniae</name>
    <dbReference type="NCBI Taxonomy" id="1858794"/>
    <lineage>
        <taxon>Bacteria</taxon>
        <taxon>Bacillati</taxon>
        <taxon>Actinomycetota</taxon>
        <taxon>Actinomycetes</taxon>
        <taxon>Mycobacteriales</taxon>
        <taxon>Mycobacteriaceae</taxon>
        <taxon>Mycobacterium</taxon>
    </lineage>
</organism>
<dbReference type="PANTHER" id="PTHR13939">
    <property type="entry name" value="NICOTINAMIDE-NUCLEOTIDE AMIDOHYDROLASE PNCC"/>
    <property type="match status" value="1"/>
</dbReference>
<dbReference type="Proteomes" id="UP000238296">
    <property type="component" value="Unassembled WGS sequence"/>
</dbReference>
<dbReference type="Pfam" id="PF00994">
    <property type="entry name" value="MoCF_biosynth"/>
    <property type="match status" value="1"/>
</dbReference>
<reference evidence="3 5" key="2">
    <citation type="journal article" date="2017" name="Int. J. Syst. Evol. Microbiol.">
        <title>Mycobacterium talmoniae sp. nov., a slowly growing mycobacterium isolated from human respiratory samples.</title>
        <authorList>
            <person name="Davidson R.M."/>
            <person name="DeGroote M.A."/>
            <person name="Marola J.L."/>
            <person name="Buss S."/>
            <person name="Jones V."/>
            <person name="McNeil M.R."/>
            <person name="Freifeld A.G."/>
            <person name="Elaine Epperson L."/>
            <person name="Hasan N.A."/>
            <person name="Jackson M."/>
            <person name="Iwen P.C."/>
            <person name="Salfinger M."/>
            <person name="Strong M."/>
        </authorList>
    </citation>
    <scope>NUCLEOTIDE SEQUENCE [LARGE SCALE GENOMIC DNA]</scope>
    <source>
        <strain evidence="3 5">ATCC BAA-2683</strain>
    </source>
</reference>
<dbReference type="SMART" id="SM00852">
    <property type="entry name" value="MoCF_biosynth"/>
    <property type="match status" value="1"/>
</dbReference>
<accession>A0A1S1NR79</accession>